<evidence type="ECO:0000313" key="6">
    <source>
        <dbReference type="EMBL" id="KLN59197.1"/>
    </source>
</evidence>
<dbReference type="PANTHER" id="PTHR30126:SF94">
    <property type="entry name" value="LYSR FAMILY TRANSCRIPTIONAL REGULATOR"/>
    <property type="match status" value="1"/>
</dbReference>
<reference evidence="6 7" key="1">
    <citation type="submission" date="2015-03" db="EMBL/GenBank/DDBJ databases">
        <title>Genome Sequence of Kiloniella spongiae MEBiC09566, isolated from a marine sponge.</title>
        <authorList>
            <person name="Shao Z."/>
            <person name="Wang L."/>
            <person name="Li X."/>
        </authorList>
    </citation>
    <scope>NUCLEOTIDE SEQUENCE [LARGE SCALE GENOMIC DNA]</scope>
    <source>
        <strain evidence="6 7">MEBiC09566</strain>
    </source>
</reference>
<dbReference type="InterPro" id="IPR000847">
    <property type="entry name" value="LysR_HTH_N"/>
</dbReference>
<protein>
    <recommendedName>
        <fullName evidence="5">HTH lysR-type domain-containing protein</fullName>
    </recommendedName>
</protein>
<evidence type="ECO:0000256" key="2">
    <source>
        <dbReference type="ARBA" id="ARBA00023015"/>
    </source>
</evidence>
<organism evidence="6 7">
    <name type="scientific">Kiloniella spongiae</name>
    <dbReference type="NCBI Taxonomy" id="1489064"/>
    <lineage>
        <taxon>Bacteria</taxon>
        <taxon>Pseudomonadati</taxon>
        <taxon>Pseudomonadota</taxon>
        <taxon>Alphaproteobacteria</taxon>
        <taxon>Rhodospirillales</taxon>
        <taxon>Kiloniellaceae</taxon>
        <taxon>Kiloniella</taxon>
    </lineage>
</organism>
<keyword evidence="3" id="KW-0238">DNA-binding</keyword>
<evidence type="ECO:0000313" key="7">
    <source>
        <dbReference type="Proteomes" id="UP000035444"/>
    </source>
</evidence>
<sequence>MNLSQLRCFHAVASYQSFTAAANSLNISQPSISAQVKRLEEAYQVELFYRHGRRVVLSEFGLNLLEITRQLFQFEEAAQLYLESMAQDVNGHVRIGGGSPPYVMPVIAELQKLHPGLTFGLEFGNTKDILALLLDNEIDVAVVPASVPYDPRLDYEVLVDDSLVALVAADHPLASEDRVDLGRLLEERLLIREIGSATRVTIEKLLDRVGQKPGNISTIVSREAVKEAVACGLGVSIVRNLETGKNPRLVRLKLDCGELSDDLLTMTEYVVSLKKKKDASLIKAFYHAARSTRIL</sequence>
<dbReference type="Pfam" id="PF03466">
    <property type="entry name" value="LysR_substrate"/>
    <property type="match status" value="1"/>
</dbReference>
<dbReference type="InterPro" id="IPR036388">
    <property type="entry name" value="WH-like_DNA-bd_sf"/>
</dbReference>
<keyword evidence="2" id="KW-0805">Transcription regulation</keyword>
<dbReference type="SUPFAM" id="SSF46785">
    <property type="entry name" value="Winged helix' DNA-binding domain"/>
    <property type="match status" value="1"/>
</dbReference>
<dbReference type="InterPro" id="IPR005119">
    <property type="entry name" value="LysR_subst-bd"/>
</dbReference>
<dbReference type="PRINTS" id="PR00039">
    <property type="entry name" value="HTHLYSR"/>
</dbReference>
<name>A0A0H2MEP0_9PROT</name>
<keyword evidence="7" id="KW-1185">Reference proteome</keyword>
<dbReference type="RefSeq" id="WP_047765779.1">
    <property type="nucleotide sequence ID" value="NZ_LAQL01000018.1"/>
</dbReference>
<comment type="caution">
    <text evidence="6">The sequence shown here is derived from an EMBL/GenBank/DDBJ whole genome shotgun (WGS) entry which is preliminary data.</text>
</comment>
<evidence type="ECO:0000256" key="4">
    <source>
        <dbReference type="ARBA" id="ARBA00023163"/>
    </source>
</evidence>
<evidence type="ECO:0000256" key="3">
    <source>
        <dbReference type="ARBA" id="ARBA00023125"/>
    </source>
</evidence>
<dbReference type="PANTHER" id="PTHR30126">
    <property type="entry name" value="HTH-TYPE TRANSCRIPTIONAL REGULATOR"/>
    <property type="match status" value="1"/>
</dbReference>
<dbReference type="STRING" id="1489064.WH96_18825"/>
<dbReference type="Gene3D" id="3.40.190.290">
    <property type="match status" value="1"/>
</dbReference>
<dbReference type="GO" id="GO:0003700">
    <property type="term" value="F:DNA-binding transcription factor activity"/>
    <property type="evidence" value="ECO:0007669"/>
    <property type="project" value="InterPro"/>
</dbReference>
<comment type="similarity">
    <text evidence="1">Belongs to the LysR transcriptional regulatory family.</text>
</comment>
<dbReference type="GO" id="GO:0000976">
    <property type="term" value="F:transcription cis-regulatory region binding"/>
    <property type="evidence" value="ECO:0007669"/>
    <property type="project" value="TreeGrafter"/>
</dbReference>
<feature type="domain" description="HTH lysR-type" evidence="5">
    <location>
        <begin position="1"/>
        <end position="58"/>
    </location>
</feature>
<keyword evidence="4" id="KW-0804">Transcription</keyword>
<dbReference type="PROSITE" id="PS50931">
    <property type="entry name" value="HTH_LYSR"/>
    <property type="match status" value="1"/>
</dbReference>
<evidence type="ECO:0000259" key="5">
    <source>
        <dbReference type="PROSITE" id="PS50931"/>
    </source>
</evidence>
<dbReference type="OrthoDB" id="9803735at2"/>
<dbReference type="InterPro" id="IPR036390">
    <property type="entry name" value="WH_DNA-bd_sf"/>
</dbReference>
<gene>
    <name evidence="6" type="ORF">WH96_18825</name>
</gene>
<dbReference type="Pfam" id="PF00126">
    <property type="entry name" value="HTH_1"/>
    <property type="match status" value="1"/>
</dbReference>
<dbReference type="FunFam" id="1.10.10.10:FF:000001">
    <property type="entry name" value="LysR family transcriptional regulator"/>
    <property type="match status" value="1"/>
</dbReference>
<dbReference type="Proteomes" id="UP000035444">
    <property type="component" value="Unassembled WGS sequence"/>
</dbReference>
<accession>A0A0H2MEP0</accession>
<proteinExistence type="inferred from homology"/>
<dbReference type="Gene3D" id="1.10.10.10">
    <property type="entry name" value="Winged helix-like DNA-binding domain superfamily/Winged helix DNA-binding domain"/>
    <property type="match status" value="1"/>
</dbReference>
<evidence type="ECO:0000256" key="1">
    <source>
        <dbReference type="ARBA" id="ARBA00009437"/>
    </source>
</evidence>
<dbReference type="AlphaFoldDB" id="A0A0H2MEP0"/>
<dbReference type="SUPFAM" id="SSF53850">
    <property type="entry name" value="Periplasmic binding protein-like II"/>
    <property type="match status" value="1"/>
</dbReference>
<dbReference type="EMBL" id="LAQL01000018">
    <property type="protein sequence ID" value="KLN59197.1"/>
    <property type="molecule type" value="Genomic_DNA"/>
</dbReference>